<dbReference type="OMA" id="RIKHEAT"/>
<reference evidence="3" key="2">
    <citation type="journal article" date="2007" name="PLoS Biol.">
        <title>Survey sequencing and comparative analysis of the elephant shark (Callorhinchus milii) genome.</title>
        <authorList>
            <person name="Venkatesh B."/>
            <person name="Kirkness E.F."/>
            <person name="Loh Y.H."/>
            <person name="Halpern A.L."/>
            <person name="Lee A.P."/>
            <person name="Johnson J."/>
            <person name="Dandona N."/>
            <person name="Viswanathan L.D."/>
            <person name="Tay A."/>
            <person name="Venter J.C."/>
            <person name="Strausberg R.L."/>
            <person name="Brenner S."/>
        </authorList>
    </citation>
    <scope>NUCLEOTIDE SEQUENCE [LARGE SCALE GENOMIC DNA]</scope>
</reference>
<reference evidence="2" key="5">
    <citation type="submission" date="2025-09" db="UniProtKB">
        <authorList>
            <consortium name="Ensembl"/>
        </authorList>
    </citation>
    <scope>IDENTIFICATION</scope>
</reference>
<accession>A0A4W3K626</accession>
<name>A0A4W3K626_CALMI</name>
<dbReference type="GO" id="GO:0019276">
    <property type="term" value="P:UDP-N-acetylgalactosamine metabolic process"/>
    <property type="evidence" value="ECO:0007669"/>
    <property type="project" value="TreeGrafter"/>
</dbReference>
<dbReference type="AlphaFoldDB" id="A0A4W3K626"/>
<keyword evidence="3" id="KW-1185">Reference proteome</keyword>
<dbReference type="Pfam" id="PF00535">
    <property type="entry name" value="Glycos_transf_2"/>
    <property type="match status" value="1"/>
</dbReference>
<reference evidence="3" key="1">
    <citation type="journal article" date="2006" name="Science">
        <title>Ancient noncoding elements conserved in the human genome.</title>
        <authorList>
            <person name="Venkatesh B."/>
            <person name="Kirkness E.F."/>
            <person name="Loh Y.H."/>
            <person name="Halpern A.L."/>
            <person name="Lee A.P."/>
            <person name="Johnson J."/>
            <person name="Dandona N."/>
            <person name="Viswanathan L.D."/>
            <person name="Tay A."/>
            <person name="Venter J.C."/>
            <person name="Strausberg R.L."/>
            <person name="Brenner S."/>
        </authorList>
    </citation>
    <scope>NUCLEOTIDE SEQUENCE [LARGE SCALE GENOMIC DNA]</scope>
</reference>
<sequence>MEDMIKITFGNVSVHAICFHRTDPRKECSCEIWGQSTNCELSYDKKDIAAVKERRKLEYEKYQKRNELPLKQVIIAEANSPLSYPSQGVEVKPLYSIVIPGYDCFLFPGQVTLKASQGVFNTIVEVPEDSVHGSGEKEMTITSPSLDIVNAILKHVTYTSTVYHINSADLVHFQFENHEALFSIAIRQPPMPHLFDPGPGNNINNLVTVTTKTFLRYNKLQILINSIHQFYPNISIIIADDSANPEKIEGPNIEQYFMPFAKGWFAGRNLVVSQVTTKYLLWVDDDFLFTTETKIEKLVDVLENTNLDLVGGSVNGNLFRHKLWHNEGNEEGGCLFRQSGIYRVLDGFPKCGLTSVVVNFFLARTDKLRSVGFDPLLSRTGHTEAFIDGLGRILVGSCSDVVISHQSKKVENIDQNQKNIQSKYRRFRGDNQVNLKHHLFYFKNRLKCSVFH</sequence>
<dbReference type="GO" id="GO:0008376">
    <property type="term" value="F:acetylgalactosaminyltransferase activity"/>
    <property type="evidence" value="ECO:0007669"/>
    <property type="project" value="TreeGrafter"/>
</dbReference>
<dbReference type="SUPFAM" id="SSF53448">
    <property type="entry name" value="Nucleotide-diphospho-sugar transferases"/>
    <property type="match status" value="1"/>
</dbReference>
<dbReference type="Gene3D" id="3.90.550.10">
    <property type="entry name" value="Spore Coat Polysaccharide Biosynthesis Protein SpsA, Chain A"/>
    <property type="match status" value="1"/>
</dbReference>
<dbReference type="Ensembl" id="ENSCMIT00000048017.1">
    <property type="protein sequence ID" value="ENSCMIP00000047346.1"/>
    <property type="gene ID" value="ENSCMIG00000019414.1"/>
</dbReference>
<dbReference type="InterPro" id="IPR001173">
    <property type="entry name" value="Glyco_trans_2-like"/>
</dbReference>
<feature type="domain" description="Glycosyltransferase 2-like" evidence="1">
    <location>
        <begin position="212"/>
        <end position="318"/>
    </location>
</feature>
<dbReference type="Proteomes" id="UP000314986">
    <property type="component" value="Unassembled WGS sequence"/>
</dbReference>
<reference evidence="3" key="3">
    <citation type="journal article" date="2014" name="Nature">
        <title>Elephant shark genome provides unique insights into gnathostome evolution.</title>
        <authorList>
            <consortium name="International Elephant Shark Genome Sequencing Consortium"/>
            <person name="Venkatesh B."/>
            <person name="Lee A.P."/>
            <person name="Ravi V."/>
            <person name="Maurya A.K."/>
            <person name="Lian M.M."/>
            <person name="Swann J.B."/>
            <person name="Ohta Y."/>
            <person name="Flajnik M.F."/>
            <person name="Sutoh Y."/>
            <person name="Kasahara M."/>
            <person name="Hoon S."/>
            <person name="Gangu V."/>
            <person name="Roy S.W."/>
            <person name="Irimia M."/>
            <person name="Korzh V."/>
            <person name="Kondrychyn I."/>
            <person name="Lim Z.W."/>
            <person name="Tay B.H."/>
            <person name="Tohari S."/>
            <person name="Kong K.W."/>
            <person name="Ho S."/>
            <person name="Lorente-Galdos B."/>
            <person name="Quilez J."/>
            <person name="Marques-Bonet T."/>
            <person name="Raney B.J."/>
            <person name="Ingham P.W."/>
            <person name="Tay A."/>
            <person name="Hillier L.W."/>
            <person name="Minx P."/>
            <person name="Boehm T."/>
            <person name="Wilson R.K."/>
            <person name="Brenner S."/>
            <person name="Warren W.C."/>
        </authorList>
    </citation>
    <scope>NUCLEOTIDE SEQUENCE [LARGE SCALE GENOMIC DNA]</scope>
</reference>
<evidence type="ECO:0000313" key="3">
    <source>
        <dbReference type="Proteomes" id="UP000314986"/>
    </source>
</evidence>
<dbReference type="InParanoid" id="A0A4W3K626"/>
<proteinExistence type="predicted"/>
<protein>
    <submittedName>
        <fullName evidence="2">Beta-1,4 N-acetylgalactosaminyltransferase 2-like</fullName>
    </submittedName>
</protein>
<dbReference type="PANTHER" id="PTHR15046:SF2">
    <property type="entry name" value="BETA-1,4 N-ACETYLGALACTOSAMINYLTRANSFERASE 2"/>
    <property type="match status" value="1"/>
</dbReference>
<dbReference type="CDD" id="cd00761">
    <property type="entry name" value="Glyco_tranf_GTA_type"/>
    <property type="match status" value="1"/>
</dbReference>
<dbReference type="GO" id="GO:0006047">
    <property type="term" value="P:UDP-N-acetylglucosamine metabolic process"/>
    <property type="evidence" value="ECO:0007669"/>
    <property type="project" value="TreeGrafter"/>
</dbReference>
<dbReference type="InterPro" id="IPR029044">
    <property type="entry name" value="Nucleotide-diphossugar_trans"/>
</dbReference>
<dbReference type="PANTHER" id="PTHR15046">
    <property type="entry name" value="GLYCO_TRANS_2-LIKE DOMAIN-CONTAINING PROTEIN"/>
    <property type="match status" value="1"/>
</dbReference>
<evidence type="ECO:0000313" key="2">
    <source>
        <dbReference type="Ensembl" id="ENSCMIP00000047346.1"/>
    </source>
</evidence>
<evidence type="ECO:0000259" key="1">
    <source>
        <dbReference type="Pfam" id="PF00535"/>
    </source>
</evidence>
<organism evidence="2 3">
    <name type="scientific">Callorhinchus milii</name>
    <name type="common">Ghost shark</name>
    <dbReference type="NCBI Taxonomy" id="7868"/>
    <lineage>
        <taxon>Eukaryota</taxon>
        <taxon>Metazoa</taxon>
        <taxon>Chordata</taxon>
        <taxon>Craniata</taxon>
        <taxon>Vertebrata</taxon>
        <taxon>Chondrichthyes</taxon>
        <taxon>Holocephali</taxon>
        <taxon>Chimaeriformes</taxon>
        <taxon>Callorhinchidae</taxon>
        <taxon>Callorhinchus</taxon>
    </lineage>
</organism>
<reference evidence="2" key="4">
    <citation type="submission" date="2025-08" db="UniProtKB">
        <authorList>
            <consortium name="Ensembl"/>
        </authorList>
    </citation>
    <scope>IDENTIFICATION</scope>
</reference>
<dbReference type="GeneTree" id="ENSGT00390000006679"/>